<dbReference type="Pfam" id="PF13511">
    <property type="entry name" value="DUF4124"/>
    <property type="match status" value="1"/>
</dbReference>
<feature type="domain" description="DUF4124" evidence="3">
    <location>
        <begin position="15"/>
        <end position="64"/>
    </location>
</feature>
<proteinExistence type="predicted"/>
<organism evidence="4 5">
    <name type="scientific">Tahibacter amnicola</name>
    <dbReference type="NCBI Taxonomy" id="2976241"/>
    <lineage>
        <taxon>Bacteria</taxon>
        <taxon>Pseudomonadati</taxon>
        <taxon>Pseudomonadota</taxon>
        <taxon>Gammaproteobacteria</taxon>
        <taxon>Lysobacterales</taxon>
        <taxon>Rhodanobacteraceae</taxon>
        <taxon>Tahibacter</taxon>
    </lineage>
</organism>
<feature type="signal peptide" evidence="2">
    <location>
        <begin position="1"/>
        <end position="21"/>
    </location>
</feature>
<evidence type="ECO:0000256" key="1">
    <source>
        <dbReference type="SAM" id="MobiDB-lite"/>
    </source>
</evidence>
<dbReference type="InterPro" id="IPR025392">
    <property type="entry name" value="DUF4124"/>
</dbReference>
<dbReference type="EMBL" id="CP104694">
    <property type="protein sequence ID" value="UXI69248.1"/>
    <property type="molecule type" value="Genomic_DNA"/>
</dbReference>
<gene>
    <name evidence="4" type="ORF">N4264_06255</name>
</gene>
<keyword evidence="2" id="KW-0732">Signal</keyword>
<feature type="chain" id="PRO_5046211234" evidence="2">
    <location>
        <begin position="22"/>
        <end position="138"/>
    </location>
</feature>
<evidence type="ECO:0000256" key="2">
    <source>
        <dbReference type="SAM" id="SignalP"/>
    </source>
</evidence>
<feature type="compositionally biased region" description="Polar residues" evidence="1">
    <location>
        <begin position="59"/>
        <end position="70"/>
    </location>
</feature>
<accession>A0ABY6BGV6</accession>
<protein>
    <submittedName>
        <fullName evidence="4">DUF4124 domain-containing protein</fullName>
    </submittedName>
</protein>
<reference evidence="4" key="1">
    <citation type="submission" date="2022-09" db="EMBL/GenBank/DDBJ databases">
        <title>Tahibacter sp. nov., isolated from a fresh water.</title>
        <authorList>
            <person name="Baek J.H."/>
            <person name="Lee J.K."/>
            <person name="Kim J.M."/>
            <person name="Jeon C.O."/>
        </authorList>
    </citation>
    <scope>NUCLEOTIDE SEQUENCE</scope>
    <source>
        <strain evidence="4">W38</strain>
    </source>
</reference>
<dbReference type="RefSeq" id="WP_261696206.1">
    <property type="nucleotide sequence ID" value="NZ_CP104694.1"/>
</dbReference>
<evidence type="ECO:0000313" key="5">
    <source>
        <dbReference type="Proteomes" id="UP001064632"/>
    </source>
</evidence>
<evidence type="ECO:0000313" key="4">
    <source>
        <dbReference type="EMBL" id="UXI69248.1"/>
    </source>
</evidence>
<name>A0ABY6BGV6_9GAMM</name>
<keyword evidence="5" id="KW-1185">Reference proteome</keyword>
<sequence>MKIPAIALGLLALGAMSAAQAGDKVYKWKDAAGITHFTDTPPPKGTEFDNIRIVGQSTPVATDTASTPGTPATPENAADEKTQRCKQARDKVALLSSPVALTIQREGKTVPLEGAERDTQLKIATATADTYCAAAASK</sequence>
<dbReference type="Proteomes" id="UP001064632">
    <property type="component" value="Chromosome"/>
</dbReference>
<feature type="region of interest" description="Disordered" evidence="1">
    <location>
        <begin position="59"/>
        <end position="83"/>
    </location>
</feature>
<evidence type="ECO:0000259" key="3">
    <source>
        <dbReference type="Pfam" id="PF13511"/>
    </source>
</evidence>